<keyword evidence="3" id="KW-1185">Reference proteome</keyword>
<name>A0AAE0NVL3_SORBR</name>
<proteinExistence type="predicted"/>
<dbReference type="EMBL" id="JAUTDP010000015">
    <property type="protein sequence ID" value="KAK3388481.1"/>
    <property type="molecule type" value="Genomic_DNA"/>
</dbReference>
<evidence type="ECO:0008006" key="4">
    <source>
        <dbReference type="Google" id="ProtNLM"/>
    </source>
</evidence>
<gene>
    <name evidence="2" type="ORF">B0T20DRAFT_457133</name>
</gene>
<reference evidence="2" key="2">
    <citation type="submission" date="2023-07" db="EMBL/GenBank/DDBJ databases">
        <authorList>
            <consortium name="Lawrence Berkeley National Laboratory"/>
            <person name="Haridas S."/>
            <person name="Hensen N."/>
            <person name="Bonometti L."/>
            <person name="Westerberg I."/>
            <person name="Brannstrom I.O."/>
            <person name="Guillou S."/>
            <person name="Cros-Aarteil S."/>
            <person name="Calhoun S."/>
            <person name="Kuo A."/>
            <person name="Mondo S."/>
            <person name="Pangilinan J."/>
            <person name="Riley R."/>
            <person name="LaButti K."/>
            <person name="Andreopoulos B."/>
            <person name="Lipzen A."/>
            <person name="Chen C."/>
            <person name="Yanf M."/>
            <person name="Daum C."/>
            <person name="Ng V."/>
            <person name="Clum A."/>
            <person name="Steindorff A."/>
            <person name="Ohm R."/>
            <person name="Martin F."/>
            <person name="Silar P."/>
            <person name="Natvig D."/>
            <person name="Lalanne C."/>
            <person name="Gautier V."/>
            <person name="Ament-velasquez S.L."/>
            <person name="Kruys A."/>
            <person name="Hutchinson M.I."/>
            <person name="Powell A.J."/>
            <person name="Barry K."/>
            <person name="Miller A.N."/>
            <person name="Grigoriev I.V."/>
            <person name="Debuchy R."/>
            <person name="Gladieux P."/>
            <person name="Thoren M.H."/>
            <person name="Johannesson H."/>
        </authorList>
    </citation>
    <scope>NUCLEOTIDE SEQUENCE</scope>
    <source>
        <strain evidence="2">FGSC 1904</strain>
    </source>
</reference>
<reference evidence="2" key="1">
    <citation type="journal article" date="2023" name="Mol. Phylogenet. Evol.">
        <title>Genome-scale phylogeny and comparative genomics of the fungal order Sordariales.</title>
        <authorList>
            <person name="Hensen N."/>
            <person name="Bonometti L."/>
            <person name="Westerberg I."/>
            <person name="Brannstrom I.O."/>
            <person name="Guillou S."/>
            <person name="Cros-Aarteil S."/>
            <person name="Calhoun S."/>
            <person name="Haridas S."/>
            <person name="Kuo A."/>
            <person name="Mondo S."/>
            <person name="Pangilinan J."/>
            <person name="Riley R."/>
            <person name="LaButti K."/>
            <person name="Andreopoulos B."/>
            <person name="Lipzen A."/>
            <person name="Chen C."/>
            <person name="Yan M."/>
            <person name="Daum C."/>
            <person name="Ng V."/>
            <person name="Clum A."/>
            <person name="Steindorff A."/>
            <person name="Ohm R.A."/>
            <person name="Martin F."/>
            <person name="Silar P."/>
            <person name="Natvig D.O."/>
            <person name="Lalanne C."/>
            <person name="Gautier V."/>
            <person name="Ament-Velasquez S.L."/>
            <person name="Kruys A."/>
            <person name="Hutchinson M.I."/>
            <person name="Powell A.J."/>
            <person name="Barry K."/>
            <person name="Miller A.N."/>
            <person name="Grigoriev I.V."/>
            <person name="Debuchy R."/>
            <person name="Gladieux P."/>
            <person name="Hiltunen Thoren M."/>
            <person name="Johannesson H."/>
        </authorList>
    </citation>
    <scope>NUCLEOTIDE SEQUENCE</scope>
    <source>
        <strain evidence="2">FGSC 1904</strain>
    </source>
</reference>
<comment type="caution">
    <text evidence="2">The sequence shown here is derived from an EMBL/GenBank/DDBJ whole genome shotgun (WGS) entry which is preliminary data.</text>
</comment>
<feature type="region of interest" description="Disordered" evidence="1">
    <location>
        <begin position="281"/>
        <end position="302"/>
    </location>
</feature>
<dbReference type="AlphaFoldDB" id="A0AAE0NVL3"/>
<evidence type="ECO:0000256" key="1">
    <source>
        <dbReference type="SAM" id="MobiDB-lite"/>
    </source>
</evidence>
<dbReference type="Proteomes" id="UP001281003">
    <property type="component" value="Unassembled WGS sequence"/>
</dbReference>
<organism evidence="2 3">
    <name type="scientific">Sordaria brevicollis</name>
    <dbReference type="NCBI Taxonomy" id="83679"/>
    <lineage>
        <taxon>Eukaryota</taxon>
        <taxon>Fungi</taxon>
        <taxon>Dikarya</taxon>
        <taxon>Ascomycota</taxon>
        <taxon>Pezizomycotina</taxon>
        <taxon>Sordariomycetes</taxon>
        <taxon>Sordariomycetidae</taxon>
        <taxon>Sordariales</taxon>
        <taxon>Sordariaceae</taxon>
        <taxon>Sordaria</taxon>
    </lineage>
</organism>
<evidence type="ECO:0000313" key="2">
    <source>
        <dbReference type="EMBL" id="KAK3388481.1"/>
    </source>
</evidence>
<sequence>MDPASIIGLVAAACQFAELAAKGAIKGAGLLKSLKNMPAKLAELLATVQISKNNMIQLRDHLAHPTLMGLLPQSQLQSFRRDIDKAYKTAEDLENVLACLIGPSWQERRGIKRFWRDVISLKRESELNEKFETIQRYNEHIQHALIGVQLALSVRMFEKGVAIGTTVNKNASLLAEIRDEMYELNSRNNEVDVDVNVHGSTLIKSQQTRLAGSPSTTRVEVEVRLEPAAFRDNMRHELFLLMTGQVPYANSVNSLLPTLSRMSHEDQADIANILRTRPQQPIQLRGSKSAGARRSSQPSSASGMAVCDCHNDFYKVESTFRRGPFSFRCDYLNQIRHRTSCRYNIGGAGKRTWKYQLCMRLLPLVNETVQFAFSATLADGGLELRFPIRVFPTVERARSEIFGLFDNFTQRCANRQFASTHENQRLYLTWKLGPSDPKGLRPSHVHGFAWDIERVREELRYMHRVLSEAHSLRVGSVRDTDESGFTVLHELIILIIQLIPVLYYSSIRTAAYPLSSAADTVRIALPLLAYLLDSKEQPHLPFDSLLNMMSLDFDHSRVGELPSNAAFYDMKVDAGGFDCRGWQGEVEMHAIVHKRLLRLLRMSPDLTEYSFFMPMNSFSFIRLMMDLVKADASHWAQTVVKSHVRKRQELVLLGRGHLSSSEQKRLGILNDEAALADSHARELHDKLVKKGVSVPLALHPGWSGSIYCVLGSFADEQYGARFKWVYLDRIEVPEIARARDSFLLISVAQTLFDNGFMVVDEPQLLKMPGEQTKGANPNFPLEIHDDEQDLHEYSNLANRSLLARLTAAWDAQLDSDRSMIRLLVQYVSGPCSPMSTDDCVCYCLSSEGCLPQQHFLLAPIENYPYNCNLHKHKGNALVAWVESCLDLTDDQKSMCFEQAVRLELFDRLGLIHTCCQNQALRSANQDSHSPLEPEELDRIREDDAELACQLDLLMLAYRGSLLRFLSQEPEGEEAEEYLTGLNCGCKTADSPGLWGSSHAHAHTLDPHTTRLLAHWRHWWTRTDAILADIHGITLEEVDQAYEENALEAGLCTERADMLRALADMRTDEKLKEMGFARLGYEKVIELHFWDELAYARENINPGSGRDGYYWGKSFDEVDFTSVHRPELLEEVMERLERVILGDEEI</sequence>
<evidence type="ECO:0000313" key="3">
    <source>
        <dbReference type="Proteomes" id="UP001281003"/>
    </source>
</evidence>
<feature type="compositionally biased region" description="Low complexity" evidence="1">
    <location>
        <begin position="285"/>
        <end position="296"/>
    </location>
</feature>
<protein>
    <recommendedName>
        <fullName evidence="4">Fungal N-terminal domain-containing protein</fullName>
    </recommendedName>
</protein>
<accession>A0AAE0NVL3</accession>